<feature type="domain" description="FAD dependent oxidoreductase" evidence="1">
    <location>
        <begin position="5"/>
        <end position="327"/>
    </location>
</feature>
<name>A0A0D7W2W4_9FLAO</name>
<dbReference type="EMBL" id="JTDV01000010">
    <property type="protein sequence ID" value="KJD32349.1"/>
    <property type="molecule type" value="Genomic_DNA"/>
</dbReference>
<reference evidence="2 4" key="1">
    <citation type="journal article" date="2015" name="Antonie Van Leeuwenhoek">
        <title>Tamlana nanhaiensis sp. nov., isolated from surface seawater collected from the South China Sea.</title>
        <authorList>
            <person name="Liu X."/>
            <person name="Lai Q."/>
            <person name="Du Y."/>
            <person name="Li G."/>
            <person name="Sun F."/>
            <person name="Shao Z."/>
        </authorList>
    </citation>
    <scope>NUCLEOTIDE SEQUENCE [LARGE SCALE GENOMIC DNA]</scope>
    <source>
        <strain evidence="2 4">FHC16</strain>
    </source>
</reference>
<dbReference type="Gene3D" id="3.30.9.10">
    <property type="entry name" value="D-Amino Acid Oxidase, subunit A, domain 2"/>
    <property type="match status" value="1"/>
</dbReference>
<protein>
    <submittedName>
        <fullName evidence="2">FAD-dependent oxidoreductase</fullName>
    </submittedName>
</protein>
<dbReference type="Gene3D" id="3.50.50.60">
    <property type="entry name" value="FAD/NAD(P)-binding domain"/>
    <property type="match status" value="1"/>
</dbReference>
<dbReference type="InterPro" id="IPR036188">
    <property type="entry name" value="FAD/NAD-bd_sf"/>
</dbReference>
<proteinExistence type="predicted"/>
<evidence type="ECO:0000313" key="4">
    <source>
        <dbReference type="Proteomes" id="UP000032361"/>
    </source>
</evidence>
<dbReference type="Pfam" id="PF01266">
    <property type="entry name" value="DAO"/>
    <property type="match status" value="1"/>
</dbReference>
<evidence type="ECO:0000313" key="2">
    <source>
        <dbReference type="EMBL" id="KJD32187.1"/>
    </source>
</evidence>
<dbReference type="Proteomes" id="UP000032361">
    <property type="component" value="Unassembled WGS sequence"/>
</dbReference>
<dbReference type="SUPFAM" id="SSF54373">
    <property type="entry name" value="FAD-linked reductases, C-terminal domain"/>
    <property type="match status" value="1"/>
</dbReference>
<keyword evidence="4" id="KW-1185">Reference proteome</keyword>
<dbReference type="EMBL" id="JTDV01000010">
    <property type="protein sequence ID" value="KJD32187.1"/>
    <property type="molecule type" value="Genomic_DNA"/>
</dbReference>
<accession>A0A0D7W2W4</accession>
<dbReference type="PANTHER" id="PTHR13847">
    <property type="entry name" value="SARCOSINE DEHYDROGENASE-RELATED"/>
    <property type="match status" value="1"/>
</dbReference>
<sequence length="350" mass="39652">MKQVDYIIVGSGIAGVSFCEQLKANNKTFVVFDDASQKSSVVAGGLYNPVVLRRFTSVWKSKEQLDLALPMYAKIEKRLQIKLDYKLPVYRKFASTEEQNDWFTASDKPLLAPFLSTKLVKNTNETIKAPFGFGEVLHSGKVDVKTLIDAYKEDLFKEDLFFEEAFNYEAIQFIDSKINYKQITANHIVFAEGYGLKSNPFFNYLPLVGTKGELVTIYAPKINIDFVLKSGVFLIPLGDHLYTVGATYEWKDTSYSTTEKAKLELTEKLKKLINCEYKVVNQVAGMRPTVIDRRPLVGTHHKHKNLHVLNGLGTRGVMIGPYAAKQLYNFIENQEALNTEINIARFTEAD</sequence>
<dbReference type="GO" id="GO:0005737">
    <property type="term" value="C:cytoplasm"/>
    <property type="evidence" value="ECO:0007669"/>
    <property type="project" value="TreeGrafter"/>
</dbReference>
<comment type="caution">
    <text evidence="2">The sequence shown here is derived from an EMBL/GenBank/DDBJ whole genome shotgun (WGS) entry which is preliminary data.</text>
</comment>
<gene>
    <name evidence="2" type="ORF">PK35_11320</name>
    <name evidence="3" type="ORF">PK35_12205</name>
</gene>
<dbReference type="OrthoDB" id="214253at2"/>
<dbReference type="AlphaFoldDB" id="A0A0D7W2W4"/>
<dbReference type="PATRIC" id="fig|1382798.3.peg.820"/>
<dbReference type="InterPro" id="IPR006076">
    <property type="entry name" value="FAD-dep_OxRdtase"/>
</dbReference>
<evidence type="ECO:0000313" key="3">
    <source>
        <dbReference type="EMBL" id="KJD32349.1"/>
    </source>
</evidence>
<dbReference type="STRING" id="1382798.PK35_11320"/>
<dbReference type="RefSeq" id="WP_044626832.1">
    <property type="nucleotide sequence ID" value="NZ_JTDV01000010.1"/>
</dbReference>
<organism evidence="2 4">
    <name type="scientific">Neotamlana nanhaiensis</name>
    <dbReference type="NCBI Taxonomy" id="1382798"/>
    <lineage>
        <taxon>Bacteria</taxon>
        <taxon>Pseudomonadati</taxon>
        <taxon>Bacteroidota</taxon>
        <taxon>Flavobacteriia</taxon>
        <taxon>Flavobacteriales</taxon>
        <taxon>Flavobacteriaceae</taxon>
        <taxon>Neotamlana</taxon>
    </lineage>
</organism>
<dbReference type="SUPFAM" id="SSF51971">
    <property type="entry name" value="Nucleotide-binding domain"/>
    <property type="match status" value="1"/>
</dbReference>
<evidence type="ECO:0000259" key="1">
    <source>
        <dbReference type="Pfam" id="PF01266"/>
    </source>
</evidence>